<dbReference type="FunCoup" id="A0A1Y5SHD9">
    <property type="interactions" value="710"/>
</dbReference>
<dbReference type="Pfam" id="PF00573">
    <property type="entry name" value="Ribosomal_L4"/>
    <property type="match status" value="1"/>
</dbReference>
<evidence type="ECO:0000256" key="1">
    <source>
        <dbReference type="ARBA" id="ARBA00010528"/>
    </source>
</evidence>
<gene>
    <name evidence="5 6" type="primary">rplD</name>
    <name evidence="6" type="ORF">OCH7691_01686</name>
</gene>
<keyword evidence="5" id="KW-0699">rRNA-binding</keyword>
<dbReference type="PANTHER" id="PTHR10746:SF6">
    <property type="entry name" value="LARGE RIBOSOMAL SUBUNIT PROTEIN UL4M"/>
    <property type="match status" value="1"/>
</dbReference>
<sequence>MMQTNVITLENKAAGTLDLADEIFGLDPRADILHRMVQYQLAKRRAGTHKVKNVSEVAGSGAKPFRQKGTGRARQGQRRAHIRYGGATMHGPTPRSHAIGLNKKVRKLALKNALSARQKEGKLIVLDSTDLGDAKTRNLAGRFAELGWTSVLIIDGQAVNENFAQAARNLPRVDVLPQQGANVYDILRHETLVLTKAAVEGLEARLK</sequence>
<evidence type="ECO:0000313" key="7">
    <source>
        <dbReference type="Proteomes" id="UP000193200"/>
    </source>
</evidence>
<proteinExistence type="inferred from homology"/>
<keyword evidence="5" id="KW-0694">RNA-binding</keyword>
<dbReference type="SUPFAM" id="SSF52166">
    <property type="entry name" value="Ribosomal protein L4"/>
    <property type="match status" value="1"/>
</dbReference>
<dbReference type="InParanoid" id="A0A1Y5SHD9"/>
<comment type="function">
    <text evidence="5">Forms part of the polypeptide exit tunnel.</text>
</comment>
<evidence type="ECO:0000256" key="3">
    <source>
        <dbReference type="ARBA" id="ARBA00023274"/>
    </source>
</evidence>
<dbReference type="GO" id="GO:0019843">
    <property type="term" value="F:rRNA binding"/>
    <property type="evidence" value="ECO:0007669"/>
    <property type="project" value="UniProtKB-UniRule"/>
</dbReference>
<dbReference type="Gene3D" id="3.40.1370.10">
    <property type="match status" value="1"/>
</dbReference>
<dbReference type="EMBL" id="FWFR01000001">
    <property type="protein sequence ID" value="SLN40162.1"/>
    <property type="molecule type" value="Genomic_DNA"/>
</dbReference>
<keyword evidence="7" id="KW-1185">Reference proteome</keyword>
<dbReference type="InterPro" id="IPR013005">
    <property type="entry name" value="Ribosomal_uL4-like"/>
</dbReference>
<evidence type="ECO:0000313" key="6">
    <source>
        <dbReference type="EMBL" id="SLN40162.1"/>
    </source>
</evidence>
<dbReference type="AlphaFoldDB" id="A0A1Y5SHD9"/>
<evidence type="ECO:0000256" key="4">
    <source>
        <dbReference type="ARBA" id="ARBA00035244"/>
    </source>
</evidence>
<keyword evidence="3 5" id="KW-0687">Ribonucleoprotein</keyword>
<dbReference type="InterPro" id="IPR002136">
    <property type="entry name" value="Ribosomal_uL4"/>
</dbReference>
<keyword evidence="2 5" id="KW-0689">Ribosomal protein</keyword>
<dbReference type="Proteomes" id="UP000193200">
    <property type="component" value="Unassembled WGS sequence"/>
</dbReference>
<dbReference type="GO" id="GO:1990904">
    <property type="term" value="C:ribonucleoprotein complex"/>
    <property type="evidence" value="ECO:0007669"/>
    <property type="project" value="UniProtKB-KW"/>
</dbReference>
<dbReference type="GO" id="GO:0003735">
    <property type="term" value="F:structural constituent of ribosome"/>
    <property type="evidence" value="ECO:0007669"/>
    <property type="project" value="InterPro"/>
</dbReference>
<comment type="similarity">
    <text evidence="1 5">Belongs to the universal ribosomal protein uL4 family.</text>
</comment>
<comment type="function">
    <text evidence="5">One of the primary rRNA binding proteins, this protein initially binds near the 5'-end of the 23S rRNA. It is important during the early stages of 50S assembly. It makes multiple contacts with different domains of the 23S rRNA in the assembled 50S subunit and ribosome.</text>
</comment>
<dbReference type="GO" id="GO:0005840">
    <property type="term" value="C:ribosome"/>
    <property type="evidence" value="ECO:0007669"/>
    <property type="project" value="UniProtKB-KW"/>
</dbReference>
<protein>
    <recommendedName>
        <fullName evidence="4 5">Large ribosomal subunit protein uL4</fullName>
    </recommendedName>
</protein>
<dbReference type="GO" id="GO:0006412">
    <property type="term" value="P:translation"/>
    <property type="evidence" value="ECO:0007669"/>
    <property type="project" value="UniProtKB-UniRule"/>
</dbReference>
<organism evidence="6 7">
    <name type="scientific">Oceanibacterium hippocampi</name>
    <dbReference type="NCBI Taxonomy" id="745714"/>
    <lineage>
        <taxon>Bacteria</taxon>
        <taxon>Pseudomonadati</taxon>
        <taxon>Pseudomonadota</taxon>
        <taxon>Alphaproteobacteria</taxon>
        <taxon>Sneathiellales</taxon>
        <taxon>Sneathiellaceae</taxon>
        <taxon>Oceanibacterium</taxon>
    </lineage>
</organism>
<reference evidence="6 7" key="1">
    <citation type="submission" date="2017-03" db="EMBL/GenBank/DDBJ databases">
        <authorList>
            <person name="Afonso C.L."/>
            <person name="Miller P.J."/>
            <person name="Scott M.A."/>
            <person name="Spackman E."/>
            <person name="Goraichik I."/>
            <person name="Dimitrov K.M."/>
            <person name="Suarez D.L."/>
            <person name="Swayne D.E."/>
        </authorList>
    </citation>
    <scope>NUCLEOTIDE SEQUENCE [LARGE SCALE GENOMIC DNA]</scope>
    <source>
        <strain evidence="6 7">CECT 7691</strain>
    </source>
</reference>
<dbReference type="HAMAP" id="MF_01328_B">
    <property type="entry name" value="Ribosomal_uL4_B"/>
    <property type="match status" value="1"/>
</dbReference>
<comment type="subunit">
    <text evidence="5">Part of the 50S ribosomal subunit.</text>
</comment>
<dbReference type="InterPro" id="IPR023574">
    <property type="entry name" value="Ribosomal_uL4_dom_sf"/>
</dbReference>
<dbReference type="NCBIfam" id="TIGR03953">
    <property type="entry name" value="rplD_bact"/>
    <property type="match status" value="1"/>
</dbReference>
<dbReference type="PANTHER" id="PTHR10746">
    <property type="entry name" value="50S RIBOSOMAL PROTEIN L4"/>
    <property type="match status" value="1"/>
</dbReference>
<evidence type="ECO:0000256" key="5">
    <source>
        <dbReference type="HAMAP-Rule" id="MF_01328"/>
    </source>
</evidence>
<evidence type="ECO:0000256" key="2">
    <source>
        <dbReference type="ARBA" id="ARBA00022980"/>
    </source>
</evidence>
<name>A0A1Y5SHD9_9PROT</name>
<accession>A0A1Y5SHD9</accession>